<dbReference type="PANTHER" id="PTHR38032">
    <property type="entry name" value="POLYMERASE-RELATED"/>
    <property type="match status" value="1"/>
</dbReference>
<name>A0A7J0BSD7_9BACT</name>
<reference evidence="4 5" key="1">
    <citation type="submission" date="2020-05" db="EMBL/GenBank/DDBJ databases">
        <title>Draft genome sequence of Desulfovibrio psychrotolerans JS1T.</title>
        <authorList>
            <person name="Ueno A."/>
            <person name="Tamazawa S."/>
            <person name="Tamamura S."/>
            <person name="Murakami T."/>
            <person name="Kiyama T."/>
            <person name="Inomata H."/>
            <person name="Amano Y."/>
            <person name="Miyakawa K."/>
            <person name="Tamaki H."/>
            <person name="Naganuma T."/>
            <person name="Kaneko K."/>
        </authorList>
    </citation>
    <scope>NUCLEOTIDE SEQUENCE [LARGE SCALE GENOMIC DNA]</scope>
    <source>
        <strain evidence="4 5">JS1</strain>
    </source>
</reference>
<gene>
    <name evidence="4" type="ORF">DSM19430T_06180</name>
</gene>
<sequence>MSQTNAASTPADTAPQCHPEPFCRFMELHGDPELPVLPGMLLGIATDLAPFTAGADSDSGTPAPPFYSVDLATREIRATTLGMMSMSGNKMEVVPLVSVSKNSLTVRTTVYATDFSGAAIPPIVYDRATRQLKVTLPVDLKSLAQTIATVRETGTPQEAVLCTGKPPRHGANGRLERLLKERDSVGAQKDSGTIDYRDRGAHPHVEEGTPVARYHPATKGVRGMDVFGNEIPARDGSDRPVRTGDNIREVPQEDGTTLYEATALGLVDVRGGSVGVSTVLHIKGDVDMTTGNIVVETGSVHVTGTIRSGFSVTVADHLIVNGLIESALVTCGGDVSVRGGIAMEGRNLIRARGNIIAAYAQDAVLEAEGDVIINGGIINSFITCKGSVLAERGKGLVMGGSIVASRGIDVLESGSELGTQTALTIALDLPELDALLREMDSSRSKLQRLEQWLGKGTPRTILLQTPEPDRRIVAEMIRVRARLEERVAEIQREVTRIKNLNNHALARTPVIIRKKAHQGTRVKIGDRAMSLHHPETAVRYQWSPEERQITTHSLI</sequence>
<feature type="coiled-coil region" evidence="1">
    <location>
        <begin position="432"/>
        <end position="500"/>
    </location>
</feature>
<dbReference type="InterPro" id="IPR046865">
    <property type="entry name" value="FapA_b_solenoid"/>
</dbReference>
<evidence type="ECO:0000256" key="2">
    <source>
        <dbReference type="SAM" id="MobiDB-lite"/>
    </source>
</evidence>
<dbReference type="PANTHER" id="PTHR38032:SF1">
    <property type="entry name" value="RNA-BINDING PROTEIN KHPB N-TERMINAL DOMAIN-CONTAINING PROTEIN"/>
    <property type="match status" value="1"/>
</dbReference>
<keyword evidence="5" id="KW-1185">Reference proteome</keyword>
<dbReference type="Pfam" id="PF20250">
    <property type="entry name" value="FapA_N"/>
    <property type="match status" value="1"/>
</dbReference>
<comment type="caution">
    <text evidence="4">The sequence shown here is derived from an EMBL/GenBank/DDBJ whole genome shotgun (WGS) entry which is preliminary data.</text>
</comment>
<dbReference type="EMBL" id="BLVP01000002">
    <property type="protein sequence ID" value="GFM35934.1"/>
    <property type="molecule type" value="Genomic_DNA"/>
</dbReference>
<organism evidence="4 5">
    <name type="scientific">Desulfovibrio psychrotolerans</name>
    <dbReference type="NCBI Taxonomy" id="415242"/>
    <lineage>
        <taxon>Bacteria</taxon>
        <taxon>Pseudomonadati</taxon>
        <taxon>Thermodesulfobacteriota</taxon>
        <taxon>Desulfovibrionia</taxon>
        <taxon>Desulfovibrionales</taxon>
        <taxon>Desulfovibrionaceae</taxon>
        <taxon>Desulfovibrio</taxon>
    </lineage>
</organism>
<dbReference type="AlphaFoldDB" id="A0A7J0BSD7"/>
<dbReference type="Pfam" id="PF03961">
    <property type="entry name" value="FapA"/>
    <property type="match status" value="1"/>
</dbReference>
<evidence type="ECO:0000256" key="1">
    <source>
        <dbReference type="SAM" id="Coils"/>
    </source>
</evidence>
<accession>A0A7J0BSD7</accession>
<keyword evidence="1" id="KW-0175">Coiled coil</keyword>
<feature type="region of interest" description="Disordered" evidence="2">
    <location>
        <begin position="183"/>
        <end position="207"/>
    </location>
</feature>
<feature type="compositionally biased region" description="Basic and acidic residues" evidence="2">
    <location>
        <begin position="195"/>
        <end position="207"/>
    </location>
</feature>
<dbReference type="InterPro" id="IPR046866">
    <property type="entry name" value="FapA_N"/>
</dbReference>
<protein>
    <recommendedName>
        <fullName evidence="3">Flagellar Assembly Protein A N-terminal region domain-containing protein</fullName>
    </recommendedName>
</protein>
<proteinExistence type="predicted"/>
<evidence type="ECO:0000259" key="3">
    <source>
        <dbReference type="Pfam" id="PF20250"/>
    </source>
</evidence>
<dbReference type="Proteomes" id="UP000503820">
    <property type="component" value="Unassembled WGS sequence"/>
</dbReference>
<dbReference type="InterPro" id="IPR005646">
    <property type="entry name" value="FapA"/>
</dbReference>
<feature type="domain" description="Flagellar Assembly Protein A N-terminal region" evidence="3">
    <location>
        <begin position="97"/>
        <end position="270"/>
    </location>
</feature>
<evidence type="ECO:0000313" key="4">
    <source>
        <dbReference type="EMBL" id="GFM35934.1"/>
    </source>
</evidence>
<evidence type="ECO:0000313" key="5">
    <source>
        <dbReference type="Proteomes" id="UP000503820"/>
    </source>
</evidence>
<dbReference type="RefSeq" id="WP_174408637.1">
    <property type="nucleotide sequence ID" value="NZ_BLVP01000002.1"/>
</dbReference>